<comment type="caution">
    <text evidence="2">The sequence shown here is derived from an EMBL/GenBank/DDBJ whole genome shotgun (WGS) entry which is preliminary data.</text>
</comment>
<dbReference type="Proteomes" id="UP000596742">
    <property type="component" value="Unassembled WGS sequence"/>
</dbReference>
<organism evidence="2 3">
    <name type="scientific">Mytilus galloprovincialis</name>
    <name type="common">Mediterranean mussel</name>
    <dbReference type="NCBI Taxonomy" id="29158"/>
    <lineage>
        <taxon>Eukaryota</taxon>
        <taxon>Metazoa</taxon>
        <taxon>Spiralia</taxon>
        <taxon>Lophotrochozoa</taxon>
        <taxon>Mollusca</taxon>
        <taxon>Bivalvia</taxon>
        <taxon>Autobranchia</taxon>
        <taxon>Pteriomorphia</taxon>
        <taxon>Mytilida</taxon>
        <taxon>Mytiloidea</taxon>
        <taxon>Mytilidae</taxon>
        <taxon>Mytilinae</taxon>
        <taxon>Mytilus</taxon>
    </lineage>
</organism>
<reference evidence="2" key="1">
    <citation type="submission" date="2018-11" db="EMBL/GenBank/DDBJ databases">
        <authorList>
            <person name="Alioto T."/>
            <person name="Alioto T."/>
        </authorList>
    </citation>
    <scope>NUCLEOTIDE SEQUENCE</scope>
</reference>
<accession>A0A8B6DVZ7</accession>
<name>A0A8B6DVZ7_MYTGA</name>
<sequence length="110" mass="12161">MADANKKKPSKAPSPLRSLERDEGRNTQRKTSPTKSPQRRSRGRRRGGGTSAGSGHGDRGLSSQNRYSTLSDDSAMDCKSDLPPEKSQYQVDRSKNGRKLDHIRPPINQS</sequence>
<feature type="compositionally biased region" description="Basic residues" evidence="1">
    <location>
        <begin position="37"/>
        <end position="47"/>
    </location>
</feature>
<feature type="compositionally biased region" description="Polar residues" evidence="1">
    <location>
        <begin position="61"/>
        <end position="72"/>
    </location>
</feature>
<dbReference type="EMBL" id="UYJE01004023">
    <property type="protein sequence ID" value="VDI24361.1"/>
    <property type="molecule type" value="Genomic_DNA"/>
</dbReference>
<feature type="compositionally biased region" description="Basic and acidic residues" evidence="1">
    <location>
        <begin position="92"/>
        <end position="104"/>
    </location>
</feature>
<evidence type="ECO:0000313" key="3">
    <source>
        <dbReference type="Proteomes" id="UP000596742"/>
    </source>
</evidence>
<keyword evidence="3" id="KW-1185">Reference proteome</keyword>
<evidence type="ECO:0000256" key="1">
    <source>
        <dbReference type="SAM" id="MobiDB-lite"/>
    </source>
</evidence>
<protein>
    <submittedName>
        <fullName evidence="2">Uncharacterized protein</fullName>
    </submittedName>
</protein>
<gene>
    <name evidence="2" type="ORF">MGAL_10B078675</name>
</gene>
<dbReference type="AlphaFoldDB" id="A0A8B6DVZ7"/>
<proteinExistence type="predicted"/>
<feature type="region of interest" description="Disordered" evidence="1">
    <location>
        <begin position="1"/>
        <end position="110"/>
    </location>
</feature>
<evidence type="ECO:0000313" key="2">
    <source>
        <dbReference type="EMBL" id="VDI24361.1"/>
    </source>
</evidence>